<evidence type="ECO:0000313" key="2">
    <source>
        <dbReference type="Proteomes" id="UP001227230"/>
    </source>
</evidence>
<protein>
    <submittedName>
        <fullName evidence="1">Uncharacterized protein</fullName>
    </submittedName>
</protein>
<dbReference type="EMBL" id="CP126650">
    <property type="protein sequence ID" value="WJZ83350.1"/>
    <property type="molecule type" value="Genomic_DNA"/>
</dbReference>
<reference evidence="1 2" key="1">
    <citation type="journal article" date="2023" name="Hortic Res">
        <title>The complete reference genome for grapevine (Vitis vinifera L.) genetics and breeding.</title>
        <authorList>
            <person name="Shi X."/>
            <person name="Cao S."/>
            <person name="Wang X."/>
            <person name="Huang S."/>
            <person name="Wang Y."/>
            <person name="Liu Z."/>
            <person name="Liu W."/>
            <person name="Leng X."/>
            <person name="Peng Y."/>
            <person name="Wang N."/>
            <person name="Wang Y."/>
            <person name="Ma Z."/>
            <person name="Xu X."/>
            <person name="Zhang F."/>
            <person name="Xue H."/>
            <person name="Zhong H."/>
            <person name="Wang Y."/>
            <person name="Zhang K."/>
            <person name="Velt A."/>
            <person name="Avia K."/>
            <person name="Holtgrawe D."/>
            <person name="Grimplet J."/>
            <person name="Matus J.T."/>
            <person name="Ware D."/>
            <person name="Wu X."/>
            <person name="Wang H."/>
            <person name="Liu C."/>
            <person name="Fang Y."/>
            <person name="Rustenholz C."/>
            <person name="Cheng Z."/>
            <person name="Xiao H."/>
            <person name="Zhou Y."/>
        </authorList>
    </citation>
    <scope>NUCLEOTIDE SEQUENCE [LARGE SCALE GENOMIC DNA]</scope>
    <source>
        <strain evidence="2">cv. Pinot noir / PN40024</strain>
        <tissue evidence="1">Leaf</tissue>
    </source>
</reference>
<accession>A0ABY9BKM4</accession>
<name>A0ABY9BKM4_VITVI</name>
<dbReference type="Proteomes" id="UP001227230">
    <property type="component" value="Chromosome 3"/>
</dbReference>
<keyword evidence="2" id="KW-1185">Reference proteome</keyword>
<evidence type="ECO:0000313" key="1">
    <source>
        <dbReference type="EMBL" id="WJZ83350.1"/>
    </source>
</evidence>
<gene>
    <name evidence="1" type="ORF">VitviT2T_003041</name>
</gene>
<proteinExistence type="predicted"/>
<sequence>MCRKAMFLSMLEKLRRRDFPRMCRKAMFLSMLEKLRRRDL</sequence>
<organism evidence="1 2">
    <name type="scientific">Vitis vinifera</name>
    <name type="common">Grape</name>
    <dbReference type="NCBI Taxonomy" id="29760"/>
    <lineage>
        <taxon>Eukaryota</taxon>
        <taxon>Viridiplantae</taxon>
        <taxon>Streptophyta</taxon>
        <taxon>Embryophyta</taxon>
        <taxon>Tracheophyta</taxon>
        <taxon>Spermatophyta</taxon>
        <taxon>Magnoliopsida</taxon>
        <taxon>eudicotyledons</taxon>
        <taxon>Gunneridae</taxon>
        <taxon>Pentapetalae</taxon>
        <taxon>rosids</taxon>
        <taxon>Vitales</taxon>
        <taxon>Vitaceae</taxon>
        <taxon>Viteae</taxon>
        <taxon>Vitis</taxon>
    </lineage>
</organism>